<organism evidence="1 2">
    <name type="scientific">Amycolatopsis iheyensis</name>
    <dbReference type="NCBI Taxonomy" id="2945988"/>
    <lineage>
        <taxon>Bacteria</taxon>
        <taxon>Bacillati</taxon>
        <taxon>Actinomycetota</taxon>
        <taxon>Actinomycetes</taxon>
        <taxon>Pseudonocardiales</taxon>
        <taxon>Pseudonocardiaceae</taxon>
        <taxon>Amycolatopsis</taxon>
    </lineage>
</organism>
<name>A0A9X2NAW2_9PSEU</name>
<gene>
    <name evidence="1" type="ORF">M8542_12870</name>
</gene>
<protein>
    <submittedName>
        <fullName evidence="1">Uncharacterized protein</fullName>
    </submittedName>
</protein>
<dbReference type="EMBL" id="JAMXQV010000006">
    <property type="protein sequence ID" value="MCR6483710.1"/>
    <property type="molecule type" value="Genomic_DNA"/>
</dbReference>
<dbReference type="Proteomes" id="UP001144096">
    <property type="component" value="Unassembled WGS sequence"/>
</dbReference>
<comment type="caution">
    <text evidence="1">The sequence shown here is derived from an EMBL/GenBank/DDBJ whole genome shotgun (WGS) entry which is preliminary data.</text>
</comment>
<proteinExistence type="predicted"/>
<dbReference type="AlphaFoldDB" id="A0A9X2NAW2"/>
<evidence type="ECO:0000313" key="2">
    <source>
        <dbReference type="Proteomes" id="UP001144096"/>
    </source>
</evidence>
<keyword evidence="2" id="KW-1185">Reference proteome</keyword>
<evidence type="ECO:0000313" key="1">
    <source>
        <dbReference type="EMBL" id="MCR6483710.1"/>
    </source>
</evidence>
<accession>A0A9X2NAW2</accession>
<reference evidence="1" key="1">
    <citation type="submission" date="2022-06" db="EMBL/GenBank/DDBJ databases">
        <title>Amycolatopsis iheyaensis sp. nov., a new species of the genus Amycolatopsis isolated from soil in Iheya island, Japan.</title>
        <authorList>
            <person name="Ngamcharungchit C."/>
            <person name="Kanto H."/>
            <person name="Take A."/>
            <person name="Intra B."/>
            <person name="Matsumoto A."/>
            <person name="Panbangred W."/>
            <person name="Inahashi Y."/>
        </authorList>
    </citation>
    <scope>NUCLEOTIDE SEQUENCE</scope>
    <source>
        <strain evidence="1">OK19-0408</strain>
    </source>
</reference>
<dbReference type="RefSeq" id="WP_257920345.1">
    <property type="nucleotide sequence ID" value="NZ_JAMXQV010000006.1"/>
</dbReference>
<sequence>MATDNRRARLALTAAVVVLLLGAVGVLVQQRFSPPDSPGGTLTAGGIEVDAPAGAGVRPVPAIAVPMTRGVGDGVELGFGSGRPRVRIPVAAAPSPGFVPVLVTAGGTRLAPARFDGRRVVADVDRPGAYWGGLLDLAALARAVVPDPGPRPECAGRASSAGGVTVEPGPARPVWTCVSAGDGRASITLISHARVPYRLTLPPGWPEPAARTTAAATSPVQLFGRPRQRDLLWPGSTETFDVPFARLPASIRGDAEPGPALGVALASVAHRAAALFGLTTAPEPAPDVLTCAADAGAGAADAWAALRPCHLDGGDVVRGLLTAGIGPVTGALALTGPAFTVAVTISRAQRFTQTVEYRPGAGRPTARVTGRCDAVSAVTGRHDAYRCSAAGVTYDPCFAETGPRVVCPTSATKAVLLTHPGALPAPPDQGGTADPFLLTLENGQQCLAVGAAPDVRYACADGRTVLRGAPDTSNPLWTIEARTIAKAYT</sequence>